<gene>
    <name evidence="4" type="ORF">SAMN05661012_05480</name>
    <name evidence="5" type="ORF">SR876_14040</name>
</gene>
<sequence length="477" mass="53385">MFKNKIYHCLGIACLSLTYSACKIPAIVDKQENKNLPASFSSPQDSTNTGKVQWKQYFTDPYLAALIDTALQYNQELNITLQEIEIANNEVRASKGEYLPSVGVKVGADVDKVGKYTNIGAMEEHTEIREGHAMPDPVPNLMLGLYANWEVDIWHKLHNQKKAAVVRYLSSVEGKNFVVTNLIAEIANSYYELLALDNQLEIVQQNIRIQTDALEIVKLQKEAAKATELAVRKFEAEVLNTQSLQYDIKQQITETENKINFLLGRYPQPIARNTRGFNEQVPAMVHAGIPADLLSNRPDIRQAELELAAARLDIKVAKARFYPSLGLSGGIGYEAYSPSYLFSTPASLMYSLAGDLVAPLVNKNAIKAAYLTAGSKQIQAVYHYQKTVLNAYREVTNQLSKIANLEKSYELKSKEVDALTQSIEISNELFKSSRAEYLEVLMTQRDALESKFELIETKKQQMNAVVNIYQALGGGWN</sequence>
<dbReference type="STRING" id="1004.SAMN05661012_05480"/>
<keyword evidence="2" id="KW-0812">Transmembrane</keyword>
<dbReference type="Proteomes" id="UP000183788">
    <property type="component" value="Unassembled WGS sequence"/>
</dbReference>
<reference evidence="4 6" key="1">
    <citation type="submission" date="2016-11" db="EMBL/GenBank/DDBJ databases">
        <authorList>
            <person name="Jaros S."/>
            <person name="Januszkiewicz K."/>
            <person name="Wedrychowicz H."/>
        </authorList>
    </citation>
    <scope>NUCLEOTIDE SEQUENCE [LARGE SCALE GENOMIC DNA]</scope>
    <source>
        <strain evidence="4 6">DSM 784</strain>
    </source>
</reference>
<dbReference type="GO" id="GO:0015562">
    <property type="term" value="F:efflux transmembrane transporter activity"/>
    <property type="evidence" value="ECO:0007669"/>
    <property type="project" value="InterPro"/>
</dbReference>
<dbReference type="GO" id="GO:0005886">
    <property type="term" value="C:plasma membrane"/>
    <property type="evidence" value="ECO:0007669"/>
    <property type="project" value="UniProtKB-SubCell"/>
</dbReference>
<dbReference type="PANTHER" id="PTHR30203">
    <property type="entry name" value="OUTER MEMBRANE CATION EFFLUX PROTEIN"/>
    <property type="match status" value="1"/>
</dbReference>
<keyword evidence="2" id="KW-0564">Palmitate</keyword>
<dbReference type="EMBL" id="FPIZ01000023">
    <property type="protein sequence ID" value="SFW83924.1"/>
    <property type="molecule type" value="Genomic_DNA"/>
</dbReference>
<evidence type="ECO:0000313" key="7">
    <source>
        <dbReference type="Proteomes" id="UP001326715"/>
    </source>
</evidence>
<keyword evidence="7" id="KW-1185">Reference proteome</keyword>
<keyword evidence="2 4" id="KW-0449">Lipoprotein</keyword>
<feature type="coiled-coil region" evidence="3">
    <location>
        <begin position="402"/>
        <end position="458"/>
    </location>
</feature>
<dbReference type="Gene3D" id="2.20.200.10">
    <property type="entry name" value="Outer membrane efflux proteins (OEP)"/>
    <property type="match status" value="1"/>
</dbReference>
<comment type="similarity">
    <text evidence="1 2">Belongs to the outer membrane factor (OMF) (TC 1.B.17) family.</text>
</comment>
<dbReference type="SUPFAM" id="SSF56954">
    <property type="entry name" value="Outer membrane efflux proteins (OEP)"/>
    <property type="match status" value="1"/>
</dbReference>
<evidence type="ECO:0000256" key="3">
    <source>
        <dbReference type="SAM" id="Coils"/>
    </source>
</evidence>
<protein>
    <submittedName>
        <fullName evidence="5">Efflux transporter outer membrane subunit</fullName>
    </submittedName>
    <submittedName>
        <fullName evidence="4">Efflux transporter, outer membrane factor (OMF) lipoprotein, NodT family</fullName>
    </submittedName>
</protein>
<accession>A0A1K1SIF1</accession>
<proteinExistence type="inferred from homology"/>
<dbReference type="AlphaFoldDB" id="A0A1K1SIF1"/>
<evidence type="ECO:0000313" key="6">
    <source>
        <dbReference type="Proteomes" id="UP000183788"/>
    </source>
</evidence>
<keyword evidence="2" id="KW-0472">Membrane</keyword>
<reference evidence="5 7" key="2">
    <citation type="submission" date="2023-11" db="EMBL/GenBank/DDBJ databases">
        <title>MicrobeMod: A computational toolkit for identifying prokaryotic methylation and restriction-modification with nanopore sequencing.</title>
        <authorList>
            <person name="Crits-Christoph A."/>
            <person name="Kang S.C."/>
            <person name="Lee H."/>
            <person name="Ostrov N."/>
        </authorList>
    </citation>
    <scope>NUCLEOTIDE SEQUENCE [LARGE SCALE GENOMIC DNA]</scope>
    <source>
        <strain evidence="5 7">ATCC 23090</strain>
    </source>
</reference>
<dbReference type="EMBL" id="CP140154">
    <property type="protein sequence ID" value="WQG92634.1"/>
    <property type="molecule type" value="Genomic_DNA"/>
</dbReference>
<evidence type="ECO:0000313" key="4">
    <source>
        <dbReference type="EMBL" id="SFW83924.1"/>
    </source>
</evidence>
<keyword evidence="2" id="KW-1134">Transmembrane beta strand</keyword>
<dbReference type="PANTHER" id="PTHR30203:SF30">
    <property type="entry name" value="OUTER MEMBRANE PROTEIN-RELATED"/>
    <property type="match status" value="1"/>
</dbReference>
<dbReference type="Gene3D" id="1.20.1600.10">
    <property type="entry name" value="Outer membrane efflux proteins (OEP)"/>
    <property type="match status" value="1"/>
</dbReference>
<comment type="subcellular location">
    <subcellularLocation>
        <location evidence="2">Cell membrane</location>
        <topology evidence="2">Lipid-anchor</topology>
    </subcellularLocation>
</comment>
<keyword evidence="3" id="KW-0175">Coiled coil</keyword>
<evidence type="ECO:0000256" key="1">
    <source>
        <dbReference type="ARBA" id="ARBA00007613"/>
    </source>
</evidence>
<dbReference type="OrthoDB" id="9770517at2"/>
<dbReference type="InterPro" id="IPR010131">
    <property type="entry name" value="MdtP/NodT-like"/>
</dbReference>
<evidence type="ECO:0000313" key="5">
    <source>
        <dbReference type="EMBL" id="WQG92634.1"/>
    </source>
</evidence>
<dbReference type="RefSeq" id="WP_072364572.1">
    <property type="nucleotide sequence ID" value="NZ_CP139972.1"/>
</dbReference>
<dbReference type="Pfam" id="PF02321">
    <property type="entry name" value="OEP"/>
    <property type="match status" value="2"/>
</dbReference>
<dbReference type="NCBIfam" id="TIGR01845">
    <property type="entry name" value="outer_NodT"/>
    <property type="match status" value="1"/>
</dbReference>
<name>A0A1K1SIF1_9BACT</name>
<organism evidence="4 6">
    <name type="scientific">Chitinophaga sancti</name>
    <dbReference type="NCBI Taxonomy" id="1004"/>
    <lineage>
        <taxon>Bacteria</taxon>
        <taxon>Pseudomonadati</taxon>
        <taxon>Bacteroidota</taxon>
        <taxon>Chitinophagia</taxon>
        <taxon>Chitinophagales</taxon>
        <taxon>Chitinophagaceae</taxon>
        <taxon>Chitinophaga</taxon>
    </lineage>
</organism>
<evidence type="ECO:0000256" key="2">
    <source>
        <dbReference type="RuleBase" id="RU362097"/>
    </source>
</evidence>
<dbReference type="Proteomes" id="UP001326715">
    <property type="component" value="Chromosome"/>
</dbReference>
<dbReference type="InterPro" id="IPR003423">
    <property type="entry name" value="OMP_efflux"/>
</dbReference>